<organism evidence="7 8">
    <name type="scientific">Paraburkholderia tuberum</name>
    <dbReference type="NCBI Taxonomy" id="157910"/>
    <lineage>
        <taxon>Bacteria</taxon>
        <taxon>Pseudomonadati</taxon>
        <taxon>Pseudomonadota</taxon>
        <taxon>Betaproteobacteria</taxon>
        <taxon>Burkholderiales</taxon>
        <taxon>Burkholderiaceae</taxon>
        <taxon>Paraburkholderia</taxon>
    </lineage>
</organism>
<feature type="transmembrane region" description="Helical" evidence="6">
    <location>
        <begin position="415"/>
        <end position="435"/>
    </location>
</feature>
<evidence type="ECO:0000256" key="3">
    <source>
        <dbReference type="ARBA" id="ARBA00022692"/>
    </source>
</evidence>
<sequence>MPLADNFFVRAPVSILRLCFRRLPFGIGASEGRDRDRYVRAARSAACNAVSAAMGFAVVLLSVSLTLPYLGQERFGIWMTISSLAVMLSVLDLGVANGLVNLVADAKTSGDQEKLQTIATRGVLLLVVIGAAAGAVLVGAVRLLDFQRLLKIESADVTREAVESTVVFITLFCVNIPLSGVRKVFYGLQRAWEPHIAAAIGYFFSLPLLYLCNRYRAPLPYLVLSTYGMQVGTTLILVWRLRRERIFRVHRGIWLGTGWQDSRLLLRTSGMFLILQLGMICGSACDPLIVSNILGAKEVARLAVAQRLFQAITVGMAMLSGPLWGLYADAHSRGEKMFIRHTLKVSMGVTGGIAVLTSALILAASPWLLKVWTGNHLTVPFPLLCAAGMLAVVEAMGNAFTIFLNGMSELRPQLLAVLIFSAVSIPLKVCLLLKFGTVEWVVWSSIIASIIADYGVYIGLCRKQILAHASLGPLS</sequence>
<keyword evidence="3 6" id="KW-0812">Transmembrane</keyword>
<feature type="transmembrane region" description="Helical" evidence="6">
    <location>
        <begin position="123"/>
        <end position="141"/>
    </location>
</feature>
<dbReference type="RefSeq" id="WP_090806284.1">
    <property type="nucleotide sequence ID" value="NZ_FNKX01000002.1"/>
</dbReference>
<feature type="transmembrane region" description="Helical" evidence="6">
    <location>
        <begin position="272"/>
        <end position="296"/>
    </location>
</feature>
<feature type="transmembrane region" description="Helical" evidence="6">
    <location>
        <begin position="441"/>
        <end position="460"/>
    </location>
</feature>
<feature type="transmembrane region" description="Helical" evidence="6">
    <location>
        <begin position="348"/>
        <end position="369"/>
    </location>
</feature>
<feature type="transmembrane region" description="Helical" evidence="6">
    <location>
        <begin position="192"/>
        <end position="210"/>
    </location>
</feature>
<keyword evidence="8" id="KW-1185">Reference proteome</keyword>
<reference evidence="8" key="1">
    <citation type="submission" date="2016-10" db="EMBL/GenBank/DDBJ databases">
        <authorList>
            <person name="Varghese N."/>
            <person name="Submissions S."/>
        </authorList>
    </citation>
    <scope>NUCLEOTIDE SEQUENCE [LARGE SCALE GENOMIC DNA]</scope>
    <source>
        <strain evidence="8">DUS833</strain>
    </source>
</reference>
<dbReference type="STRING" id="157910.SAMN05445850_4040"/>
<dbReference type="EMBL" id="FNKX01000002">
    <property type="protein sequence ID" value="SDR44117.1"/>
    <property type="molecule type" value="Genomic_DNA"/>
</dbReference>
<gene>
    <name evidence="7" type="ORF">SAMN05445850_4040</name>
</gene>
<keyword evidence="4 6" id="KW-1133">Transmembrane helix</keyword>
<dbReference type="AlphaFoldDB" id="A0A1H1J294"/>
<evidence type="ECO:0000256" key="2">
    <source>
        <dbReference type="ARBA" id="ARBA00022475"/>
    </source>
</evidence>
<evidence type="ECO:0000256" key="6">
    <source>
        <dbReference type="SAM" id="Phobius"/>
    </source>
</evidence>
<feature type="transmembrane region" description="Helical" evidence="6">
    <location>
        <begin position="222"/>
        <end position="241"/>
    </location>
</feature>
<dbReference type="Proteomes" id="UP000199365">
    <property type="component" value="Unassembled WGS sequence"/>
</dbReference>
<feature type="transmembrane region" description="Helical" evidence="6">
    <location>
        <begin position="75"/>
        <end position="102"/>
    </location>
</feature>
<dbReference type="PANTHER" id="PTHR30250:SF26">
    <property type="entry name" value="PSMA PROTEIN"/>
    <property type="match status" value="1"/>
</dbReference>
<evidence type="ECO:0000256" key="4">
    <source>
        <dbReference type="ARBA" id="ARBA00022989"/>
    </source>
</evidence>
<proteinExistence type="predicted"/>
<dbReference type="CDD" id="cd12082">
    <property type="entry name" value="MATE_like"/>
    <property type="match status" value="1"/>
</dbReference>
<comment type="subcellular location">
    <subcellularLocation>
        <location evidence="1">Cell membrane</location>
        <topology evidence="1">Multi-pass membrane protein</topology>
    </subcellularLocation>
</comment>
<evidence type="ECO:0000313" key="7">
    <source>
        <dbReference type="EMBL" id="SDR44117.1"/>
    </source>
</evidence>
<keyword evidence="5 6" id="KW-0472">Membrane</keyword>
<evidence type="ECO:0000256" key="5">
    <source>
        <dbReference type="ARBA" id="ARBA00023136"/>
    </source>
</evidence>
<keyword evidence="2" id="KW-1003">Cell membrane</keyword>
<feature type="transmembrane region" description="Helical" evidence="6">
    <location>
        <begin position="45"/>
        <end position="69"/>
    </location>
</feature>
<dbReference type="InterPro" id="IPR050833">
    <property type="entry name" value="Poly_Biosynth_Transport"/>
</dbReference>
<accession>A0A1H1J294</accession>
<evidence type="ECO:0000313" key="8">
    <source>
        <dbReference type="Proteomes" id="UP000199365"/>
    </source>
</evidence>
<feature type="transmembrane region" description="Helical" evidence="6">
    <location>
        <begin position="308"/>
        <end position="327"/>
    </location>
</feature>
<name>A0A1H1J294_9BURK</name>
<dbReference type="PANTHER" id="PTHR30250">
    <property type="entry name" value="PST FAMILY PREDICTED COLANIC ACID TRANSPORTER"/>
    <property type="match status" value="1"/>
</dbReference>
<evidence type="ECO:0000256" key="1">
    <source>
        <dbReference type="ARBA" id="ARBA00004651"/>
    </source>
</evidence>
<feature type="transmembrane region" description="Helical" evidence="6">
    <location>
        <begin position="381"/>
        <end position="403"/>
    </location>
</feature>
<dbReference type="GO" id="GO:0005886">
    <property type="term" value="C:plasma membrane"/>
    <property type="evidence" value="ECO:0007669"/>
    <property type="project" value="UniProtKB-SubCell"/>
</dbReference>
<protein>
    <submittedName>
        <fullName evidence="7">Membrane protein involved in the export of O-antigen and teichoic acid</fullName>
    </submittedName>
</protein>